<name>A0A6H5I0U9_9HYME</name>
<feature type="region of interest" description="Disordered" evidence="1">
    <location>
        <begin position="47"/>
        <end position="78"/>
    </location>
</feature>
<organism evidence="2 3">
    <name type="scientific">Trichogramma brassicae</name>
    <dbReference type="NCBI Taxonomy" id="86971"/>
    <lineage>
        <taxon>Eukaryota</taxon>
        <taxon>Metazoa</taxon>
        <taxon>Ecdysozoa</taxon>
        <taxon>Arthropoda</taxon>
        <taxon>Hexapoda</taxon>
        <taxon>Insecta</taxon>
        <taxon>Pterygota</taxon>
        <taxon>Neoptera</taxon>
        <taxon>Endopterygota</taxon>
        <taxon>Hymenoptera</taxon>
        <taxon>Apocrita</taxon>
        <taxon>Proctotrupomorpha</taxon>
        <taxon>Chalcidoidea</taxon>
        <taxon>Trichogrammatidae</taxon>
        <taxon>Trichogramma</taxon>
    </lineage>
</organism>
<proteinExistence type="predicted"/>
<sequence>MASGALVVLDSLEKRGYELDQRGALTIMKFFARHELFEESRIRRRRGVREQGEKENDEAGPVALRSDPVTSRRSGEEAHLQGLPRARVREELSLLLLQWLSEDRLFSASVRETVAGIFSRLGHGIIREADTLYRLPLECCNLQNNDLCNICLAAADETVRGDGNSCR</sequence>
<dbReference type="AlphaFoldDB" id="A0A6H5I0U9"/>
<dbReference type="Proteomes" id="UP000479190">
    <property type="component" value="Unassembled WGS sequence"/>
</dbReference>
<evidence type="ECO:0000256" key="1">
    <source>
        <dbReference type="SAM" id="MobiDB-lite"/>
    </source>
</evidence>
<accession>A0A6H5I0U9</accession>
<keyword evidence="3" id="KW-1185">Reference proteome</keyword>
<gene>
    <name evidence="2" type="ORF">TBRA_LOCUS2130</name>
</gene>
<dbReference type="EMBL" id="CADCXV010000424">
    <property type="protein sequence ID" value="CAB0030114.1"/>
    <property type="molecule type" value="Genomic_DNA"/>
</dbReference>
<evidence type="ECO:0000313" key="3">
    <source>
        <dbReference type="Proteomes" id="UP000479190"/>
    </source>
</evidence>
<protein>
    <submittedName>
        <fullName evidence="2">Uncharacterized protein</fullName>
    </submittedName>
</protein>
<reference evidence="2 3" key="1">
    <citation type="submission" date="2020-02" db="EMBL/GenBank/DDBJ databases">
        <authorList>
            <person name="Ferguson B K."/>
        </authorList>
    </citation>
    <scope>NUCLEOTIDE SEQUENCE [LARGE SCALE GENOMIC DNA]</scope>
</reference>
<evidence type="ECO:0000313" key="2">
    <source>
        <dbReference type="EMBL" id="CAB0030114.1"/>
    </source>
</evidence>